<proteinExistence type="predicted"/>
<name>A0A7Y9ZEB8_9ACTN</name>
<reference evidence="1 2" key="1">
    <citation type="submission" date="2020-07" db="EMBL/GenBank/DDBJ databases">
        <title>Sequencing the genomes of 1000 actinobacteria strains.</title>
        <authorList>
            <person name="Klenk H.-P."/>
        </authorList>
    </citation>
    <scope>NUCLEOTIDE SEQUENCE [LARGE SCALE GENOMIC DNA]</scope>
    <source>
        <strain evidence="1 2">DSM 15131</strain>
    </source>
</reference>
<organism evidence="1 2">
    <name type="scientific">Nocardioides aromaticivorans</name>
    <dbReference type="NCBI Taxonomy" id="200618"/>
    <lineage>
        <taxon>Bacteria</taxon>
        <taxon>Bacillati</taxon>
        <taxon>Actinomycetota</taxon>
        <taxon>Actinomycetes</taxon>
        <taxon>Propionibacteriales</taxon>
        <taxon>Nocardioidaceae</taxon>
        <taxon>Nocardioides</taxon>
    </lineage>
</organism>
<protein>
    <submittedName>
        <fullName evidence="1">Uncharacterized protein</fullName>
    </submittedName>
</protein>
<dbReference type="Proteomes" id="UP000562045">
    <property type="component" value="Unassembled WGS sequence"/>
</dbReference>
<dbReference type="AlphaFoldDB" id="A0A7Y9ZEB8"/>
<dbReference type="RefSeq" id="WP_179647348.1">
    <property type="nucleotide sequence ID" value="NZ_JACBZM010000001.1"/>
</dbReference>
<dbReference type="EMBL" id="JACBZM010000001">
    <property type="protein sequence ID" value="NYI43023.1"/>
    <property type="molecule type" value="Genomic_DNA"/>
</dbReference>
<gene>
    <name evidence="1" type="ORF">BJ993_000103</name>
</gene>
<dbReference type="Gene3D" id="2.30.110.10">
    <property type="entry name" value="Electron Transport, Fmn-binding Protein, Chain A"/>
    <property type="match status" value="1"/>
</dbReference>
<dbReference type="InterPro" id="IPR024747">
    <property type="entry name" value="Pyridox_Oxase-rel"/>
</dbReference>
<evidence type="ECO:0000313" key="2">
    <source>
        <dbReference type="Proteomes" id="UP000562045"/>
    </source>
</evidence>
<dbReference type="SUPFAM" id="SSF50475">
    <property type="entry name" value="FMN-binding split barrel"/>
    <property type="match status" value="1"/>
</dbReference>
<sequence>MREPDIQQHDIQPGRLAVLDGPECWDLLRSQPVGRIAWSGSQGMSVVPVNYAVAEDEAIVLRTTPYSLLARDVADRDVAFEVDHVDAAHHEGWSVLVRGRCVRQRHTPEHPEPWVTGPRFLGLRIEARSVSGRRVLPATGSAAAAQSAVDAFFTA</sequence>
<dbReference type="Pfam" id="PF12900">
    <property type="entry name" value="Pyridox_ox_2"/>
    <property type="match status" value="1"/>
</dbReference>
<accession>A0A7Y9ZEB8</accession>
<comment type="caution">
    <text evidence="1">The sequence shown here is derived from an EMBL/GenBank/DDBJ whole genome shotgun (WGS) entry which is preliminary data.</text>
</comment>
<evidence type="ECO:0000313" key="1">
    <source>
        <dbReference type="EMBL" id="NYI43023.1"/>
    </source>
</evidence>
<dbReference type="InterPro" id="IPR012349">
    <property type="entry name" value="Split_barrel_FMN-bd"/>
</dbReference>